<evidence type="ECO:0000259" key="8">
    <source>
        <dbReference type="Pfam" id="PF02163"/>
    </source>
</evidence>
<reference evidence="10" key="1">
    <citation type="journal article" date="2019" name="Int. J. Syst. Evol. Microbiol.">
        <title>The Global Catalogue of Microorganisms (GCM) 10K type strain sequencing project: providing services to taxonomists for standard genome sequencing and annotation.</title>
        <authorList>
            <consortium name="The Broad Institute Genomics Platform"/>
            <consortium name="The Broad Institute Genome Sequencing Center for Infectious Disease"/>
            <person name="Wu L."/>
            <person name="Ma J."/>
        </authorList>
    </citation>
    <scope>NUCLEOTIDE SEQUENCE [LARGE SCALE GENOMIC DNA]</scope>
    <source>
        <strain evidence="10">JCM 17250</strain>
    </source>
</reference>
<feature type="transmembrane region" description="Helical" evidence="7">
    <location>
        <begin position="40"/>
        <end position="59"/>
    </location>
</feature>
<keyword evidence="4 7" id="KW-0812">Transmembrane</keyword>
<dbReference type="EMBL" id="BAABDL010000137">
    <property type="protein sequence ID" value="GAA4079214.1"/>
    <property type="molecule type" value="Genomic_DNA"/>
</dbReference>
<dbReference type="Pfam" id="PF02163">
    <property type="entry name" value="Peptidase_M50"/>
    <property type="match status" value="1"/>
</dbReference>
<evidence type="ECO:0000256" key="2">
    <source>
        <dbReference type="ARBA" id="ARBA00004141"/>
    </source>
</evidence>
<evidence type="ECO:0000313" key="9">
    <source>
        <dbReference type="EMBL" id="GAA4079214.1"/>
    </source>
</evidence>
<evidence type="ECO:0000256" key="4">
    <source>
        <dbReference type="ARBA" id="ARBA00022692"/>
    </source>
</evidence>
<dbReference type="InterPro" id="IPR008915">
    <property type="entry name" value="Peptidase_M50"/>
</dbReference>
<organism evidence="9 10">
    <name type="scientific">Amphibacillus indicireducens</name>
    <dbReference type="NCBI Taxonomy" id="1076330"/>
    <lineage>
        <taxon>Bacteria</taxon>
        <taxon>Bacillati</taxon>
        <taxon>Bacillota</taxon>
        <taxon>Bacilli</taxon>
        <taxon>Bacillales</taxon>
        <taxon>Bacillaceae</taxon>
        <taxon>Amphibacillus</taxon>
    </lineage>
</organism>
<comment type="subcellular location">
    <subcellularLocation>
        <location evidence="2">Membrane</location>
        <topology evidence="2">Multi-pass membrane protein</topology>
    </subcellularLocation>
</comment>
<gene>
    <name evidence="9" type="ORF">GCM10022410_24370</name>
</gene>
<keyword evidence="5 7" id="KW-1133">Transmembrane helix</keyword>
<dbReference type="Proteomes" id="UP001501734">
    <property type="component" value="Unassembled WGS sequence"/>
</dbReference>
<accession>A0ABP7W1W3</accession>
<protein>
    <recommendedName>
        <fullName evidence="8">Peptidase M50 domain-containing protein</fullName>
    </recommendedName>
</protein>
<feature type="domain" description="Peptidase M50" evidence="8">
    <location>
        <begin position="11"/>
        <end position="90"/>
    </location>
</feature>
<name>A0ABP7W1W3_9BACI</name>
<evidence type="ECO:0000256" key="6">
    <source>
        <dbReference type="ARBA" id="ARBA00023136"/>
    </source>
</evidence>
<proteinExistence type="inferred from homology"/>
<feature type="transmembrane region" description="Helical" evidence="7">
    <location>
        <begin position="6"/>
        <end position="28"/>
    </location>
</feature>
<evidence type="ECO:0000313" key="10">
    <source>
        <dbReference type="Proteomes" id="UP001501734"/>
    </source>
</evidence>
<keyword evidence="6 7" id="KW-0472">Membrane</keyword>
<comment type="caution">
    <text evidence="9">The sequence shown here is derived from an EMBL/GenBank/DDBJ whole genome shotgun (WGS) entry which is preliminary data.</text>
</comment>
<sequence>MIIIELYIYYIISSFIHELGHFITLKLFGVKVTRFSIGNFFHFNIGKLKLSPIILTAFIEFPSKEFSKLTLAPKLIIISSGALMNLLTYFLFPENKILHYS</sequence>
<comment type="cofactor">
    <cofactor evidence="1">
        <name>Zn(2+)</name>
        <dbReference type="ChEBI" id="CHEBI:29105"/>
    </cofactor>
</comment>
<comment type="similarity">
    <text evidence="3">Belongs to the peptidase M50B family.</text>
</comment>
<evidence type="ECO:0000256" key="7">
    <source>
        <dbReference type="SAM" id="Phobius"/>
    </source>
</evidence>
<evidence type="ECO:0000256" key="1">
    <source>
        <dbReference type="ARBA" id="ARBA00001947"/>
    </source>
</evidence>
<dbReference type="RefSeq" id="WP_425549084.1">
    <property type="nucleotide sequence ID" value="NZ_BAABDL010000137.1"/>
</dbReference>
<evidence type="ECO:0000256" key="5">
    <source>
        <dbReference type="ARBA" id="ARBA00022989"/>
    </source>
</evidence>
<evidence type="ECO:0000256" key="3">
    <source>
        <dbReference type="ARBA" id="ARBA00007931"/>
    </source>
</evidence>
<keyword evidence="10" id="KW-1185">Reference proteome</keyword>
<feature type="transmembrane region" description="Helical" evidence="7">
    <location>
        <begin position="71"/>
        <end position="92"/>
    </location>
</feature>